<feature type="coiled-coil region" evidence="1">
    <location>
        <begin position="183"/>
        <end position="224"/>
    </location>
</feature>
<evidence type="ECO:0000313" key="3">
    <source>
        <dbReference type="EMBL" id="SMP63406.1"/>
    </source>
</evidence>
<comment type="caution">
    <text evidence="3">The sequence shown here is derived from an EMBL/GenBank/DDBJ whole genome shotgun (WGS) entry which is preliminary data.</text>
</comment>
<dbReference type="Proteomes" id="UP001158067">
    <property type="component" value="Unassembled WGS sequence"/>
</dbReference>
<proteinExistence type="predicted"/>
<dbReference type="EMBL" id="FXUG01000008">
    <property type="protein sequence ID" value="SMP63406.1"/>
    <property type="molecule type" value="Genomic_DNA"/>
</dbReference>
<evidence type="ECO:0000256" key="2">
    <source>
        <dbReference type="SAM" id="MobiDB-lite"/>
    </source>
</evidence>
<sequence length="236" mass="27013">MSIPAPKSLLHSRRRFYVRPEGTVPTGTRSPQAPSPPPVRKSLASETWLRIDPPEITTGDRVVASIPEPAPIVKFCTASAFARTQTPEPPSPLRTIEAFENVAAPTPSTGKHEEPQFVEPTLVQPTLTETENAIPFVEFVDPDREPTHDPHKWLALHATDLIERLTEWSEDLGERESNLNAREAKWERQARRLRMQFQETQMELDDITADLERRTRQLKEQQLRMHRDVRTMAMVM</sequence>
<evidence type="ECO:0000256" key="1">
    <source>
        <dbReference type="SAM" id="Coils"/>
    </source>
</evidence>
<gene>
    <name evidence="3" type="ORF">SAMN06265222_10867</name>
</gene>
<keyword evidence="1" id="KW-0175">Coiled coil</keyword>
<keyword evidence="4" id="KW-1185">Reference proteome</keyword>
<evidence type="ECO:0000313" key="4">
    <source>
        <dbReference type="Proteomes" id="UP001158067"/>
    </source>
</evidence>
<name>A0ABY1Q8V2_9BACT</name>
<protein>
    <submittedName>
        <fullName evidence="3">Uncharacterized protein</fullName>
    </submittedName>
</protein>
<feature type="region of interest" description="Disordered" evidence="2">
    <location>
        <begin position="1"/>
        <end position="47"/>
    </location>
</feature>
<reference evidence="3 4" key="1">
    <citation type="submission" date="2017-05" db="EMBL/GenBank/DDBJ databases">
        <authorList>
            <person name="Varghese N."/>
            <person name="Submissions S."/>
        </authorList>
    </citation>
    <scope>NUCLEOTIDE SEQUENCE [LARGE SCALE GENOMIC DNA]</scope>
    <source>
        <strain evidence="3 4">DSM 25457</strain>
    </source>
</reference>
<accession>A0ABY1Q8V2</accession>
<dbReference type="RefSeq" id="WP_283433445.1">
    <property type="nucleotide sequence ID" value="NZ_FXUG01000008.1"/>
</dbReference>
<organism evidence="3 4">
    <name type="scientific">Neorhodopirellula lusitana</name>
    <dbReference type="NCBI Taxonomy" id="445327"/>
    <lineage>
        <taxon>Bacteria</taxon>
        <taxon>Pseudomonadati</taxon>
        <taxon>Planctomycetota</taxon>
        <taxon>Planctomycetia</taxon>
        <taxon>Pirellulales</taxon>
        <taxon>Pirellulaceae</taxon>
        <taxon>Neorhodopirellula</taxon>
    </lineage>
</organism>